<dbReference type="GO" id="GO:0015628">
    <property type="term" value="P:protein secretion by the type II secretion system"/>
    <property type="evidence" value="ECO:0007669"/>
    <property type="project" value="InterPro"/>
</dbReference>
<evidence type="ECO:0000313" key="12">
    <source>
        <dbReference type="EMBL" id="SNT72092.1"/>
    </source>
</evidence>
<keyword evidence="3" id="KW-0813">Transport</keyword>
<evidence type="ECO:0000256" key="5">
    <source>
        <dbReference type="ARBA" id="ARBA00022519"/>
    </source>
</evidence>
<evidence type="ECO:0000256" key="3">
    <source>
        <dbReference type="ARBA" id="ARBA00022448"/>
    </source>
</evidence>
<dbReference type="NCBIfam" id="TIGR01709">
    <property type="entry name" value="typeII_sec_gspL"/>
    <property type="match status" value="1"/>
</dbReference>
<keyword evidence="4" id="KW-1003">Cell membrane</keyword>
<dbReference type="Gene3D" id="3.30.420.380">
    <property type="match status" value="1"/>
</dbReference>
<protein>
    <submittedName>
        <fullName evidence="12">Type II secretion system protein L (GspL)</fullName>
    </submittedName>
</protein>
<evidence type="ECO:0000256" key="1">
    <source>
        <dbReference type="ARBA" id="ARBA00004377"/>
    </source>
</evidence>
<dbReference type="InterPro" id="IPR024230">
    <property type="entry name" value="GspL_cyto_dom"/>
</dbReference>
<dbReference type="InterPro" id="IPR043129">
    <property type="entry name" value="ATPase_NBD"/>
</dbReference>
<dbReference type="EMBL" id="FZQA01000002">
    <property type="protein sequence ID" value="SNT72092.1"/>
    <property type="molecule type" value="Genomic_DNA"/>
</dbReference>
<keyword evidence="8" id="KW-1133">Transmembrane helix</keyword>
<evidence type="ECO:0000256" key="8">
    <source>
        <dbReference type="ARBA" id="ARBA00022989"/>
    </source>
</evidence>
<dbReference type="InterPro" id="IPR007812">
    <property type="entry name" value="T2SS_protein-GspL"/>
</dbReference>
<dbReference type="AlphaFoldDB" id="A0A239PQ72"/>
<accession>A0A239PQ72</accession>
<keyword evidence="9" id="KW-0472">Membrane</keyword>
<name>A0A239PQ72_9PROT</name>
<dbReference type="CDD" id="cd24017">
    <property type="entry name" value="ASKHA_T2SSL_N"/>
    <property type="match status" value="1"/>
</dbReference>
<keyword evidence="5" id="KW-0997">Cell inner membrane</keyword>
<feature type="domain" description="GspL cytoplasmic actin-ATPase-like" evidence="10">
    <location>
        <begin position="22"/>
        <end position="239"/>
    </location>
</feature>
<dbReference type="Gene3D" id="3.30.1360.100">
    <property type="entry name" value="General secretion pathway protein M, EpsM"/>
    <property type="match status" value="1"/>
</dbReference>
<dbReference type="Proteomes" id="UP000198346">
    <property type="component" value="Unassembled WGS sequence"/>
</dbReference>
<dbReference type="GO" id="GO:0015627">
    <property type="term" value="C:type II protein secretion system complex"/>
    <property type="evidence" value="ECO:0007669"/>
    <property type="project" value="InterPro"/>
</dbReference>
<dbReference type="SUPFAM" id="SSF53067">
    <property type="entry name" value="Actin-like ATPase domain"/>
    <property type="match status" value="1"/>
</dbReference>
<evidence type="ECO:0000256" key="6">
    <source>
        <dbReference type="ARBA" id="ARBA00022692"/>
    </source>
</evidence>
<keyword evidence="13" id="KW-1185">Reference proteome</keyword>
<gene>
    <name evidence="12" type="ORF">SAMN06297382_1123</name>
</gene>
<dbReference type="Pfam" id="PF12693">
    <property type="entry name" value="GspL_C"/>
    <property type="match status" value="1"/>
</dbReference>
<evidence type="ECO:0000259" key="10">
    <source>
        <dbReference type="Pfam" id="PF05134"/>
    </source>
</evidence>
<comment type="similarity">
    <text evidence="2">Belongs to the GSP L family.</text>
</comment>
<keyword evidence="7" id="KW-0653">Protein transport</keyword>
<sequence length="397" mass="41984">MTDLLLMLLGESPDAPLRWGRVRDGRLIEGGRLDDARGLAALQDHAAEASLVAALLPGEQVATRRLAAPPRDERKLRAAAEFLIEDELGEPIADLHVAVGADARGALAVAVRRRIVENWLEAFAGAGIGCALLSADYLALPPADNAAVVIFDGARVVAAMPDGGFAVETALFERIAAGVFSDEVERISVLGDAVHRRLLPRTVALEWLGASGDAALILAYAQAIAESSPVNLRQGAYRRRRDWRAAFAPWRRAAALAAALAALLLVAGVADGLRAHRIADRWSEAASAVHATAFPDAVGENPAAHARRVLAAGGGPSFLALSARFAEAVEATGTVEIERITFDAARGDFIVSVRSRSDADIEDLKQRLAALGVETRDSGGYRRAGADWVGELAARMR</sequence>
<dbReference type="OrthoDB" id="7625898at2"/>
<comment type="subcellular location">
    <subcellularLocation>
        <location evidence="1">Cell inner membrane</location>
        <topology evidence="1">Single-pass membrane protein</topology>
    </subcellularLocation>
</comment>
<evidence type="ECO:0000256" key="2">
    <source>
        <dbReference type="ARBA" id="ARBA00005318"/>
    </source>
</evidence>
<feature type="domain" description="GspL periplasmic" evidence="11">
    <location>
        <begin position="247"/>
        <end position="374"/>
    </location>
</feature>
<dbReference type="PIRSF" id="PIRSF015761">
    <property type="entry name" value="Protein_L"/>
    <property type="match status" value="1"/>
</dbReference>
<dbReference type="GO" id="GO:0009276">
    <property type="term" value="C:Gram-negative-bacterium-type cell wall"/>
    <property type="evidence" value="ECO:0007669"/>
    <property type="project" value="InterPro"/>
</dbReference>
<evidence type="ECO:0000259" key="11">
    <source>
        <dbReference type="Pfam" id="PF12693"/>
    </source>
</evidence>
<evidence type="ECO:0000256" key="4">
    <source>
        <dbReference type="ARBA" id="ARBA00022475"/>
    </source>
</evidence>
<evidence type="ECO:0000256" key="7">
    <source>
        <dbReference type="ARBA" id="ARBA00022927"/>
    </source>
</evidence>
<reference evidence="12 13" key="1">
    <citation type="submission" date="2017-07" db="EMBL/GenBank/DDBJ databases">
        <authorList>
            <person name="Sun Z.S."/>
            <person name="Albrecht U."/>
            <person name="Echele G."/>
            <person name="Lee C.C."/>
        </authorList>
    </citation>
    <scope>NUCLEOTIDE SEQUENCE [LARGE SCALE GENOMIC DNA]</scope>
    <source>
        <strain evidence="12 13">CGMCC 1.12710</strain>
    </source>
</reference>
<dbReference type="Pfam" id="PF05134">
    <property type="entry name" value="T2SSL"/>
    <property type="match status" value="1"/>
</dbReference>
<dbReference type="InterPro" id="IPR025691">
    <property type="entry name" value="GspL_pp_dom"/>
</dbReference>
<organism evidence="12 13">
    <name type="scientific">Amphiplicatus metriothermophilus</name>
    <dbReference type="NCBI Taxonomy" id="1519374"/>
    <lineage>
        <taxon>Bacteria</taxon>
        <taxon>Pseudomonadati</taxon>
        <taxon>Pseudomonadota</taxon>
        <taxon>Alphaproteobacteria</taxon>
        <taxon>Parvularculales</taxon>
        <taxon>Parvularculaceae</taxon>
        <taxon>Amphiplicatus</taxon>
    </lineage>
</organism>
<dbReference type="RefSeq" id="WP_089411621.1">
    <property type="nucleotide sequence ID" value="NZ_FZQA01000002.1"/>
</dbReference>
<keyword evidence="6" id="KW-0812">Transmembrane</keyword>
<evidence type="ECO:0000313" key="13">
    <source>
        <dbReference type="Proteomes" id="UP000198346"/>
    </source>
</evidence>
<evidence type="ECO:0000256" key="9">
    <source>
        <dbReference type="ARBA" id="ARBA00023136"/>
    </source>
</evidence>
<proteinExistence type="inferred from homology"/>
<dbReference type="GO" id="GO:0005886">
    <property type="term" value="C:plasma membrane"/>
    <property type="evidence" value="ECO:0007669"/>
    <property type="project" value="UniProtKB-SubCell"/>
</dbReference>